<accession>A0A4Y3N8M4</accession>
<sequence length="94" mass="10172">MVGILNTSHPDLSTYFRPGGQSVNEYLENKVADVADFGVKEVSEKEVQDINKSVSVDHAANYHQGPQISGPTLERGVSSELSQADSLSEPALER</sequence>
<evidence type="ECO:0000256" key="1">
    <source>
        <dbReference type="SAM" id="MobiDB-lite"/>
    </source>
</evidence>
<dbReference type="EMBL" id="BJMD01000005">
    <property type="protein sequence ID" value="GEB18180.1"/>
    <property type="molecule type" value="Genomic_DNA"/>
</dbReference>
<comment type="caution">
    <text evidence="2">The sequence shown here is derived from an EMBL/GenBank/DDBJ whole genome shotgun (WGS) entry which is preliminary data.</text>
</comment>
<protein>
    <submittedName>
        <fullName evidence="2">Uncharacterized protein</fullName>
    </submittedName>
</protein>
<evidence type="ECO:0000313" key="2">
    <source>
        <dbReference type="EMBL" id="GEB18180.1"/>
    </source>
</evidence>
<dbReference type="AlphaFoldDB" id="A0A4Y3N8M4"/>
<reference evidence="2 3" key="1">
    <citation type="submission" date="2019-06" db="EMBL/GenBank/DDBJ databases">
        <title>Whole genome shotgun sequence of Paenarthrobacter aurescens NBRC 12136.</title>
        <authorList>
            <person name="Hosoyama A."/>
            <person name="Uohara A."/>
            <person name="Ohji S."/>
            <person name="Ichikawa N."/>
        </authorList>
    </citation>
    <scope>NUCLEOTIDE SEQUENCE [LARGE SCALE GENOMIC DNA]</scope>
    <source>
        <strain evidence="2 3">NBRC 12136</strain>
    </source>
</reference>
<feature type="region of interest" description="Disordered" evidence="1">
    <location>
        <begin position="56"/>
        <end position="94"/>
    </location>
</feature>
<proteinExistence type="predicted"/>
<keyword evidence="3" id="KW-1185">Reference proteome</keyword>
<gene>
    <name evidence="2" type="ORF">AAU01_09350</name>
</gene>
<evidence type="ECO:0000313" key="3">
    <source>
        <dbReference type="Proteomes" id="UP000317715"/>
    </source>
</evidence>
<name>A0A4Y3N8M4_PAEAU</name>
<organism evidence="2 3">
    <name type="scientific">Paenarthrobacter aurescens</name>
    <name type="common">Arthrobacter aurescens</name>
    <dbReference type="NCBI Taxonomy" id="43663"/>
    <lineage>
        <taxon>Bacteria</taxon>
        <taxon>Bacillati</taxon>
        <taxon>Actinomycetota</taxon>
        <taxon>Actinomycetes</taxon>
        <taxon>Micrococcales</taxon>
        <taxon>Micrococcaceae</taxon>
        <taxon>Paenarthrobacter</taxon>
    </lineage>
</organism>
<dbReference type="Proteomes" id="UP000317715">
    <property type="component" value="Unassembled WGS sequence"/>
</dbReference>